<protein>
    <submittedName>
        <fullName evidence="3">AsmA family protein</fullName>
    </submittedName>
</protein>
<dbReference type="GO" id="GO:0005886">
    <property type="term" value="C:plasma membrane"/>
    <property type="evidence" value="ECO:0007669"/>
    <property type="project" value="TreeGrafter"/>
</dbReference>
<reference evidence="3" key="1">
    <citation type="submission" date="2019-04" db="EMBL/GenBank/DDBJ databases">
        <title>Evolution of Biomass-Degrading Anaerobic Consortia Revealed by Metagenomics.</title>
        <authorList>
            <person name="Peng X."/>
        </authorList>
    </citation>
    <scope>NUCLEOTIDE SEQUENCE</scope>
    <source>
        <strain evidence="3">SIG66</strain>
    </source>
</reference>
<dbReference type="InterPro" id="IPR008023">
    <property type="entry name" value="DUF748"/>
</dbReference>
<gene>
    <name evidence="3" type="ORF">E7027_05785</name>
</gene>
<dbReference type="Proteomes" id="UP000725649">
    <property type="component" value="Unassembled WGS sequence"/>
</dbReference>
<evidence type="ECO:0000256" key="1">
    <source>
        <dbReference type="SAM" id="Coils"/>
    </source>
</evidence>
<name>A0A928HEJ5_9BACT</name>
<proteinExistence type="predicted"/>
<feature type="compositionally biased region" description="Polar residues" evidence="2">
    <location>
        <begin position="745"/>
        <end position="768"/>
    </location>
</feature>
<evidence type="ECO:0000313" key="3">
    <source>
        <dbReference type="EMBL" id="MBE6421614.1"/>
    </source>
</evidence>
<organism evidence="3 4">
    <name type="scientific">Candidatus Avelusimicrobium gallicola</name>
    <dbReference type="NCBI Taxonomy" id="2562704"/>
    <lineage>
        <taxon>Bacteria</taxon>
        <taxon>Pseudomonadati</taxon>
        <taxon>Elusimicrobiota</taxon>
        <taxon>Elusimicrobia</taxon>
        <taxon>Elusimicrobiales</taxon>
        <taxon>Elusimicrobiaceae</taxon>
        <taxon>Candidatus Avelusimicrobium</taxon>
    </lineage>
</organism>
<evidence type="ECO:0000256" key="2">
    <source>
        <dbReference type="SAM" id="MobiDB-lite"/>
    </source>
</evidence>
<feature type="region of interest" description="Disordered" evidence="2">
    <location>
        <begin position="738"/>
        <end position="768"/>
    </location>
</feature>
<keyword evidence="1" id="KW-0175">Coiled coil</keyword>
<dbReference type="PANTHER" id="PTHR30441">
    <property type="entry name" value="DUF748 DOMAIN-CONTAINING PROTEIN"/>
    <property type="match status" value="1"/>
</dbReference>
<dbReference type="GO" id="GO:0090313">
    <property type="term" value="P:regulation of protein targeting to membrane"/>
    <property type="evidence" value="ECO:0007669"/>
    <property type="project" value="TreeGrafter"/>
</dbReference>
<dbReference type="InterPro" id="IPR052894">
    <property type="entry name" value="AsmA-related"/>
</dbReference>
<comment type="caution">
    <text evidence="3">The sequence shown here is derived from an EMBL/GenBank/DDBJ whole genome shotgun (WGS) entry which is preliminary data.</text>
</comment>
<accession>A0A928HEJ5</accession>
<dbReference type="Pfam" id="PF05359">
    <property type="entry name" value="DUF748"/>
    <property type="match status" value="1"/>
</dbReference>
<sequence>MKKWGKILLGLFLAGLLLLIGADLGVRWVTGSQWFRNWVTEKAQTATGRSVRIEKLGAHLRGIKVEGLVLAEEGGFENGEFLALENLSLRFDLSHLIHGHIKLHALTVDGLTVRVKRLADGTLSTDSFTAKPTTDEEPAEQKTLSAPNITLTELTLKDVELYFKDEQGLQEISLQKVKLDLEDFGFDHEFALRLSTQISYTKNEQTLSAPLQAEAQINLAELNLAKATAELKKLSASLQDASVRVSAKVKNFQEPDGKISVVLKNLSSALVQGFVSEVPEFEISEVQFSAKGKAYPAQNRAEISALSLELPGVEADGSATVSYGEQFAYQAKGEVEVSLKKAAAMLPSYQKEYKPTGTVRLKATANNENLSAEVISEKVGVFLPRAGELSSVEGKFTADTQNNFKTGELAADLTGKMNGEKFEIHAKATQTAELLDLVLHMFAKRVALPPLEEAKAQEPSPEFVEQVELKNREGKDWPFPAANIKAEVRIDSLDAPYLYGTDIVFLADLSGIKPDLKTAQGDLSLRMGNGKITDLYRLTNSSPITKVLFLSLNIVGKVFNSLNVFAVLGGIGNGVVDAVDGHQDTLDDTEMIVQTVVGENGEPVNIKVPRSQQKMNGHMVYDKFDTVVEFKDGVANVKEGQFVSDMMSFNLSGTTNFKTEEVDMTVHAAPGKHEADGMMPLTLKIGGTVSEPKGSMSLVGSVSSLITQSVTNNFASRSVKKGISGFFGLFKREDSAEETLPVAGNSVSAETESAPLSENESSAPPTNN</sequence>
<feature type="coiled-coil region" evidence="1">
    <location>
        <begin position="212"/>
        <end position="244"/>
    </location>
</feature>
<dbReference type="PANTHER" id="PTHR30441:SF8">
    <property type="entry name" value="DUF748 DOMAIN-CONTAINING PROTEIN"/>
    <property type="match status" value="1"/>
</dbReference>
<evidence type="ECO:0000313" key="4">
    <source>
        <dbReference type="Proteomes" id="UP000725649"/>
    </source>
</evidence>
<dbReference type="EMBL" id="SUVG01000006">
    <property type="protein sequence ID" value="MBE6421614.1"/>
    <property type="molecule type" value="Genomic_DNA"/>
</dbReference>
<dbReference type="AlphaFoldDB" id="A0A928HEJ5"/>